<dbReference type="Gene3D" id="3.30.160.60">
    <property type="entry name" value="Classic Zinc Finger"/>
    <property type="match status" value="7"/>
</dbReference>
<dbReference type="AlphaFoldDB" id="A0A1B6MQZ1"/>
<dbReference type="SMART" id="SM00355">
    <property type="entry name" value="ZnF_C2H2"/>
    <property type="match status" value="8"/>
</dbReference>
<evidence type="ECO:0000256" key="4">
    <source>
        <dbReference type="ARBA" id="ARBA00022771"/>
    </source>
</evidence>
<dbReference type="PROSITE" id="PS50157">
    <property type="entry name" value="ZINC_FINGER_C2H2_2"/>
    <property type="match status" value="8"/>
</dbReference>
<dbReference type="PROSITE" id="PS00028">
    <property type="entry name" value="ZINC_FINGER_C2H2_1"/>
    <property type="match status" value="6"/>
</dbReference>
<evidence type="ECO:0000256" key="3">
    <source>
        <dbReference type="ARBA" id="ARBA00022737"/>
    </source>
</evidence>
<feature type="region of interest" description="Disordered" evidence="8">
    <location>
        <begin position="103"/>
        <end position="124"/>
    </location>
</feature>
<feature type="domain" description="C2H2-type" evidence="9">
    <location>
        <begin position="363"/>
        <end position="390"/>
    </location>
</feature>
<dbReference type="Pfam" id="PF00096">
    <property type="entry name" value="zf-C2H2"/>
    <property type="match status" value="5"/>
</dbReference>
<feature type="compositionally biased region" description="Pro residues" evidence="8">
    <location>
        <begin position="484"/>
        <end position="493"/>
    </location>
</feature>
<reference evidence="10" key="1">
    <citation type="submission" date="2015-11" db="EMBL/GenBank/DDBJ databases">
        <title>De novo transcriptome assembly of four potential Pierce s Disease insect vectors from Arizona vineyards.</title>
        <authorList>
            <person name="Tassone E.E."/>
        </authorList>
    </citation>
    <scope>NUCLEOTIDE SEQUENCE</scope>
</reference>
<evidence type="ECO:0000256" key="8">
    <source>
        <dbReference type="SAM" id="MobiDB-lite"/>
    </source>
</evidence>
<feature type="domain" description="C2H2-type" evidence="9">
    <location>
        <begin position="395"/>
        <end position="422"/>
    </location>
</feature>
<dbReference type="InterPro" id="IPR050331">
    <property type="entry name" value="Zinc_finger"/>
</dbReference>
<evidence type="ECO:0000259" key="9">
    <source>
        <dbReference type="PROSITE" id="PS50157"/>
    </source>
</evidence>
<dbReference type="SUPFAM" id="SSF57667">
    <property type="entry name" value="beta-beta-alpha zinc fingers"/>
    <property type="match status" value="5"/>
</dbReference>
<evidence type="ECO:0000256" key="7">
    <source>
        <dbReference type="PROSITE-ProRule" id="PRU00042"/>
    </source>
</evidence>
<keyword evidence="4 7" id="KW-0863">Zinc-finger</keyword>
<dbReference type="InterPro" id="IPR036236">
    <property type="entry name" value="Znf_C2H2_sf"/>
</dbReference>
<feature type="region of interest" description="Disordered" evidence="8">
    <location>
        <begin position="469"/>
        <end position="499"/>
    </location>
</feature>
<keyword evidence="2" id="KW-0479">Metal-binding</keyword>
<feature type="domain" description="C2H2-type" evidence="9">
    <location>
        <begin position="451"/>
        <end position="478"/>
    </location>
</feature>
<proteinExistence type="predicted"/>
<feature type="domain" description="C2H2-type" evidence="9">
    <location>
        <begin position="335"/>
        <end position="362"/>
    </location>
</feature>
<dbReference type="InterPro" id="IPR013087">
    <property type="entry name" value="Znf_C2H2_type"/>
</dbReference>
<feature type="compositionally biased region" description="Basic residues" evidence="8">
    <location>
        <begin position="469"/>
        <end position="480"/>
    </location>
</feature>
<evidence type="ECO:0000256" key="1">
    <source>
        <dbReference type="ARBA" id="ARBA00004123"/>
    </source>
</evidence>
<dbReference type="PANTHER" id="PTHR16515">
    <property type="entry name" value="PR DOMAIN ZINC FINGER PROTEIN"/>
    <property type="match status" value="1"/>
</dbReference>
<gene>
    <name evidence="10" type="ORF">g.8697</name>
</gene>
<sequence>MNHIAQYRNGLHHQIHHNPCPPIHNFTGRFPTPNLGPLPDNVMMPQLVTEGLQYHNAPLQPFLSATDSRQQQDDNSVKVPNHRKQAMISRNFQPVPAPIISTPSCSTRQEPQAKLPDNGPGCNDSNYKPQNSSVDNHQFVQHCEQGAKNCVQCYNLAKGESSGKVIKVMVDAATMTDQDEMDQTGGWSIVSNSSPPANTKVTEYLSSLRQFLKVDHQSKITHPHESKKQRQGDIRIVTSADGTRLYFCPECHAAYPDKNLLEPHLAAHKIERRFICNVCGAGLKRKEHLDRHQLSHSEERPYTCPVCAKTFKRNEHLSRHSVIHSGLKAQKERPWVCGVCGAAHIRKEHLDRHQLTHTDERPYACPLCPKAFKHNEHLSRHLVIHSGHKTQDRPWVCGVCGTGHARKEHLERHQVTHSDLRPYACPGCPKTFKRSEHLSRHLVIHSGQKSELCRECGKMFYRKDHLRKHAESHHNKRGKHVLPAMPPPMPPGPAVMALS</sequence>
<evidence type="ECO:0000256" key="6">
    <source>
        <dbReference type="ARBA" id="ARBA00023242"/>
    </source>
</evidence>
<dbReference type="GO" id="GO:0008270">
    <property type="term" value="F:zinc ion binding"/>
    <property type="evidence" value="ECO:0007669"/>
    <property type="project" value="UniProtKB-KW"/>
</dbReference>
<evidence type="ECO:0000256" key="5">
    <source>
        <dbReference type="ARBA" id="ARBA00022833"/>
    </source>
</evidence>
<dbReference type="GO" id="GO:0006355">
    <property type="term" value="P:regulation of DNA-templated transcription"/>
    <property type="evidence" value="ECO:0007669"/>
    <property type="project" value="UniProtKB-ARBA"/>
</dbReference>
<accession>A0A1B6MQZ1</accession>
<evidence type="ECO:0000256" key="2">
    <source>
        <dbReference type="ARBA" id="ARBA00022723"/>
    </source>
</evidence>
<feature type="domain" description="C2H2-type" evidence="9">
    <location>
        <begin position="274"/>
        <end position="301"/>
    </location>
</feature>
<feature type="domain" description="C2H2-type" evidence="9">
    <location>
        <begin position="302"/>
        <end position="329"/>
    </location>
</feature>
<feature type="domain" description="C2H2-type" evidence="9">
    <location>
        <begin position="246"/>
        <end position="273"/>
    </location>
</feature>
<keyword evidence="5" id="KW-0862">Zinc</keyword>
<organism evidence="10">
    <name type="scientific">Graphocephala atropunctata</name>
    <dbReference type="NCBI Taxonomy" id="36148"/>
    <lineage>
        <taxon>Eukaryota</taxon>
        <taxon>Metazoa</taxon>
        <taxon>Ecdysozoa</taxon>
        <taxon>Arthropoda</taxon>
        <taxon>Hexapoda</taxon>
        <taxon>Insecta</taxon>
        <taxon>Pterygota</taxon>
        <taxon>Neoptera</taxon>
        <taxon>Paraneoptera</taxon>
        <taxon>Hemiptera</taxon>
        <taxon>Auchenorrhyncha</taxon>
        <taxon>Membracoidea</taxon>
        <taxon>Cicadellidae</taxon>
        <taxon>Cicadellinae</taxon>
        <taxon>Cicadellini</taxon>
        <taxon>Graphocephala</taxon>
    </lineage>
</organism>
<protein>
    <recommendedName>
        <fullName evidence="9">C2H2-type domain-containing protein</fullName>
    </recommendedName>
</protein>
<name>A0A1B6MQZ1_9HEMI</name>
<dbReference type="FunFam" id="3.30.160.60:FF:002343">
    <property type="entry name" value="Zinc finger protein 33A"/>
    <property type="match status" value="3"/>
</dbReference>
<dbReference type="EMBL" id="GEBQ01001627">
    <property type="protein sequence ID" value="JAT38350.1"/>
    <property type="molecule type" value="Transcribed_RNA"/>
</dbReference>
<dbReference type="PANTHER" id="PTHR16515:SF66">
    <property type="entry name" value="C2H2-TYPE DOMAIN-CONTAINING PROTEIN"/>
    <property type="match status" value="1"/>
</dbReference>
<keyword evidence="6" id="KW-0539">Nucleus</keyword>
<feature type="domain" description="C2H2-type" evidence="9">
    <location>
        <begin position="423"/>
        <end position="450"/>
    </location>
</feature>
<dbReference type="GO" id="GO:0005634">
    <property type="term" value="C:nucleus"/>
    <property type="evidence" value="ECO:0007669"/>
    <property type="project" value="UniProtKB-SubCell"/>
</dbReference>
<keyword evidence="3" id="KW-0677">Repeat</keyword>
<evidence type="ECO:0000313" key="10">
    <source>
        <dbReference type="EMBL" id="JAT38350.1"/>
    </source>
</evidence>
<comment type="subcellular location">
    <subcellularLocation>
        <location evidence="1">Nucleus</location>
    </subcellularLocation>
</comment>